<dbReference type="InterPro" id="IPR046835">
    <property type="entry name" value="RHS_N"/>
</dbReference>
<proteinExistence type="predicted"/>
<accession>F9W7N4</accession>
<feature type="domain" description="DUF7578" evidence="3">
    <location>
        <begin position="53"/>
        <end position="111"/>
    </location>
</feature>
<dbReference type="EMBL" id="CAEQ01001058">
    <property type="protein sequence ID" value="CCD13205.1"/>
    <property type="molecule type" value="Genomic_DNA"/>
</dbReference>
<dbReference type="PANTHER" id="PTHR33129:SF3">
    <property type="entry name" value="HOT SPOT (RHS) PROTEIN, PUTATIVE-RELATED"/>
    <property type="match status" value="1"/>
</dbReference>
<dbReference type="Pfam" id="PF20445">
    <property type="entry name" value="RHS_N"/>
    <property type="match status" value="1"/>
</dbReference>
<dbReference type="Pfam" id="PF24466">
    <property type="entry name" value="DUF7578"/>
    <property type="match status" value="1"/>
</dbReference>
<comment type="caution">
    <text evidence="4">The sequence shown here is derived from an EMBL/GenBank/DDBJ whole genome shotgun (WGS) entry which is preliminary data.</text>
</comment>
<dbReference type="InterPro" id="IPR052980">
    <property type="entry name" value="Crinkler_effector"/>
</dbReference>
<dbReference type="AlphaFoldDB" id="F9W7N4"/>
<sequence>MEGRGVRRTRYEMEGEADAADAAASHETLVRARTTWTLDSPVEEVLLCNYGGLSDMSLHDFLMEHFGETFGSSNVSMSVFVDNPSFFLQDYSSRTMIVDSMPYREYTAMNEGVKSCRDMGIFSLRQWERLGDKVDADALVKERLNAAFHSCMRSTLIMRNAPNSRELEGVYDSVFNARWSYVVRSNEYGEGTIGMGVLSVTPGEQPHLWSEAQASAPYDPVKSWEGDEVPGVRGKLVMMVLSSSKGWPCMPWHTLFDREPLMLDEFVFSRDAYIRRSNLRAWHIVKKELDRWLAHGYAGLPLNFSVIGTPGIGKSFATGSVLLYQLLRYSSYDLRVVAYFVRGEAYIFNRAEGKALNCSEDAASTTIEEMANRGIKGYIIYDFHHDHYEVWRLPQSWGVILLASWSGSDYEKWCERRKGGVVPIITDCYDNAEFKAVLTWERYVQALRGVELGSRRDTIFNDWQMLKERIHVVGPVPQYVLTTERWFIVRANQVKSAVCDLRYENLDSFLNKVEEKNMWLKKHMVRNTLIIVRTFGDGQEDWKYCISSFYIWGQIHLMVLENLSRSKFREYQLSPMEKCCASMLGEEDTQAITLLSIMNQIAAYKDCHPSVGNSSGHRTSVLTQVNALGRMPSAVSFFPRGRAIPVELGQFYRPLIHNFPVVDGFFLVDAVGKGVSLPEGAEVPTQTIVLLQVTGADFHHTTTSEVGRFRELMAQSFTNWREMENRFSYEMIYVQQADSTSITDRQRCDRSGMADDKVIEEFWNRINHFQVAFDLPITEMFEGKLFGRSVTEVCANKVSRGMQTLSMEPSYLRASLPYSGMYL</sequence>
<feature type="domain" description="Retrotransposon hot spot protein N-terminal" evidence="2">
    <location>
        <begin position="171"/>
        <end position="295"/>
    </location>
</feature>
<evidence type="ECO:0000259" key="1">
    <source>
        <dbReference type="Pfam" id="PF07999"/>
    </source>
</evidence>
<keyword evidence="5" id="KW-1185">Reference proteome</keyword>
<evidence type="ECO:0000313" key="5">
    <source>
        <dbReference type="Proteomes" id="UP000000702"/>
    </source>
</evidence>
<organism evidence="4 5">
    <name type="scientific">Trypanosoma congolense (strain IL3000)</name>
    <dbReference type="NCBI Taxonomy" id="1068625"/>
    <lineage>
        <taxon>Eukaryota</taxon>
        <taxon>Discoba</taxon>
        <taxon>Euglenozoa</taxon>
        <taxon>Kinetoplastea</taxon>
        <taxon>Metakinetoplastina</taxon>
        <taxon>Trypanosomatida</taxon>
        <taxon>Trypanosomatidae</taxon>
        <taxon>Trypanosoma</taxon>
        <taxon>Nannomonas</taxon>
    </lineage>
</organism>
<evidence type="ECO:0000313" key="4">
    <source>
        <dbReference type="EMBL" id="CCD13205.1"/>
    </source>
</evidence>
<evidence type="ECO:0000259" key="3">
    <source>
        <dbReference type="Pfam" id="PF24466"/>
    </source>
</evidence>
<dbReference type="InterPro" id="IPR046836">
    <property type="entry name" value="RHS_C"/>
</dbReference>
<dbReference type="InterPro" id="IPR006518">
    <property type="entry name" value="Trypano_RHS"/>
</dbReference>
<gene>
    <name evidence="4" type="ORF">TCIL3000_0_39750</name>
</gene>
<feature type="domain" description="Retrotransposon hot spot protein,C-terminal" evidence="1">
    <location>
        <begin position="306"/>
        <end position="602"/>
    </location>
</feature>
<dbReference type="InterPro" id="IPR056000">
    <property type="entry name" value="DUF7578"/>
</dbReference>
<dbReference type="VEuPathDB" id="TriTrypDB:TcIL3000_0_39750"/>
<dbReference type="Proteomes" id="UP000000702">
    <property type="component" value="Unassembled WGS sequence"/>
</dbReference>
<dbReference type="Pfam" id="PF07999">
    <property type="entry name" value="RHSP"/>
    <property type="match status" value="1"/>
</dbReference>
<dbReference type="PANTHER" id="PTHR33129">
    <property type="entry name" value="PROTEIN KINASE DOMAIN-CONTAINING PROTEIN-RELATED"/>
    <property type="match status" value="1"/>
</dbReference>
<protein>
    <submittedName>
        <fullName evidence="4">WGS project CAEQ00000000 data, annotated contig 1634</fullName>
    </submittedName>
</protein>
<reference evidence="4 5" key="2">
    <citation type="journal article" date="2012" name="Proc. Natl. Acad. Sci. U.S.A.">
        <title>Antigenic diversity is generated by distinct evolutionary mechanisms in African trypanosome species.</title>
        <authorList>
            <person name="Jackson A.P."/>
            <person name="Berry A."/>
            <person name="Aslett M."/>
            <person name="Allison H.C."/>
            <person name="Burton P."/>
            <person name="Vavrova-Anderson J."/>
            <person name="Brown R."/>
            <person name="Browne H."/>
            <person name="Corton N."/>
            <person name="Hauser H."/>
            <person name="Gamble J."/>
            <person name="Gilderthorp R."/>
            <person name="Marcello L."/>
            <person name="McQuillan J."/>
            <person name="Otto T.D."/>
            <person name="Quail M.A."/>
            <person name="Sanders M.J."/>
            <person name="van Tonder A."/>
            <person name="Ginger M.L."/>
            <person name="Field M.C."/>
            <person name="Barry J.D."/>
            <person name="Hertz-Fowler C."/>
            <person name="Berriman M."/>
        </authorList>
    </citation>
    <scope>NUCLEOTIDE SEQUENCE [LARGE SCALE GENOMIC DNA]</scope>
    <source>
        <strain evidence="4 5">IL3000</strain>
    </source>
</reference>
<reference evidence="5" key="1">
    <citation type="submission" date="2011-07" db="EMBL/GenBank/DDBJ databases">
        <title>Divergent evolution of antigenic variation in African trypanosomes.</title>
        <authorList>
            <person name="Jackson A.P."/>
            <person name="Berry A."/>
            <person name="Allison H.C."/>
            <person name="Burton P."/>
            <person name="Anderson J."/>
            <person name="Aslett M."/>
            <person name="Brown R."/>
            <person name="Corton N."/>
            <person name="Harris D."/>
            <person name="Hauser H."/>
            <person name="Gamble J."/>
            <person name="Gilderthorp R."/>
            <person name="McQuillan J."/>
            <person name="Quail M.A."/>
            <person name="Sanders M."/>
            <person name="Van Tonder A."/>
            <person name="Ginger M.L."/>
            <person name="Donelson J.E."/>
            <person name="Field M.C."/>
            <person name="Barry J.D."/>
            <person name="Berriman M."/>
            <person name="Hertz-Fowler C."/>
        </authorList>
    </citation>
    <scope>NUCLEOTIDE SEQUENCE [LARGE SCALE GENOMIC DNA]</scope>
    <source>
        <strain evidence="5">IL3000</strain>
    </source>
</reference>
<evidence type="ECO:0000259" key="2">
    <source>
        <dbReference type="Pfam" id="PF20445"/>
    </source>
</evidence>
<dbReference type="NCBIfam" id="TIGR01631">
    <property type="entry name" value="Trypano_RHS"/>
    <property type="match status" value="1"/>
</dbReference>
<name>F9W7N4_TRYCI</name>